<protein>
    <submittedName>
        <fullName evidence="1">Uncharacterized protein</fullName>
    </submittedName>
</protein>
<reference evidence="1" key="1">
    <citation type="journal article" date="2020" name="Stud. Mycol.">
        <title>101 Dothideomycetes genomes: a test case for predicting lifestyles and emergence of pathogens.</title>
        <authorList>
            <person name="Haridas S."/>
            <person name="Albert R."/>
            <person name="Binder M."/>
            <person name="Bloem J."/>
            <person name="Labutti K."/>
            <person name="Salamov A."/>
            <person name="Andreopoulos B."/>
            <person name="Baker S."/>
            <person name="Barry K."/>
            <person name="Bills G."/>
            <person name="Bluhm B."/>
            <person name="Cannon C."/>
            <person name="Castanera R."/>
            <person name="Culley D."/>
            <person name="Daum C."/>
            <person name="Ezra D."/>
            <person name="Gonzalez J."/>
            <person name="Henrissat B."/>
            <person name="Kuo A."/>
            <person name="Liang C."/>
            <person name="Lipzen A."/>
            <person name="Lutzoni F."/>
            <person name="Magnuson J."/>
            <person name="Mondo S."/>
            <person name="Nolan M."/>
            <person name="Ohm R."/>
            <person name="Pangilinan J."/>
            <person name="Park H.-J."/>
            <person name="Ramirez L."/>
            <person name="Alfaro M."/>
            <person name="Sun H."/>
            <person name="Tritt A."/>
            <person name="Yoshinaga Y."/>
            <person name="Zwiers L.-H."/>
            <person name="Turgeon B."/>
            <person name="Goodwin S."/>
            <person name="Spatafora J."/>
            <person name="Crous P."/>
            <person name="Grigoriev I."/>
        </authorList>
    </citation>
    <scope>NUCLEOTIDE SEQUENCE</scope>
    <source>
        <strain evidence="1">CBS 113979</strain>
    </source>
</reference>
<dbReference type="Proteomes" id="UP000800041">
    <property type="component" value="Unassembled WGS sequence"/>
</dbReference>
<dbReference type="EMBL" id="ML977153">
    <property type="protein sequence ID" value="KAF1987354.1"/>
    <property type="molecule type" value="Genomic_DNA"/>
</dbReference>
<dbReference type="PROSITE" id="PS51257">
    <property type="entry name" value="PROKAR_LIPOPROTEIN"/>
    <property type="match status" value="1"/>
</dbReference>
<evidence type="ECO:0000313" key="1">
    <source>
        <dbReference type="EMBL" id="KAF1987354.1"/>
    </source>
</evidence>
<dbReference type="AlphaFoldDB" id="A0A6G1H2R4"/>
<sequence>MAVVGGRHLSERLLMYLTSTASCVSLSNRLCAWYSSLATVWPLNLRESVLVISPYFFAVLWKLGTDCVLKSAIASSIRSILVVLLNFKVVWNFGVVCARAARNLYNYNAQVVTTS</sequence>
<organism evidence="1 2">
    <name type="scientific">Aulographum hederae CBS 113979</name>
    <dbReference type="NCBI Taxonomy" id="1176131"/>
    <lineage>
        <taxon>Eukaryota</taxon>
        <taxon>Fungi</taxon>
        <taxon>Dikarya</taxon>
        <taxon>Ascomycota</taxon>
        <taxon>Pezizomycotina</taxon>
        <taxon>Dothideomycetes</taxon>
        <taxon>Pleosporomycetidae</taxon>
        <taxon>Aulographales</taxon>
        <taxon>Aulographaceae</taxon>
    </lineage>
</organism>
<keyword evidence="2" id="KW-1185">Reference proteome</keyword>
<accession>A0A6G1H2R4</accession>
<evidence type="ECO:0000313" key="2">
    <source>
        <dbReference type="Proteomes" id="UP000800041"/>
    </source>
</evidence>
<name>A0A6G1H2R4_9PEZI</name>
<gene>
    <name evidence="1" type="ORF">K402DRAFT_58642</name>
</gene>
<proteinExistence type="predicted"/>